<accession>A0ABQ5EJA4</accession>
<gene>
    <name evidence="2" type="ORF">Tco_0977126</name>
</gene>
<reference evidence="2" key="1">
    <citation type="journal article" date="2022" name="Int. J. Mol. Sci.">
        <title>Draft Genome of Tanacetum Coccineum: Genomic Comparison of Closely Related Tanacetum-Family Plants.</title>
        <authorList>
            <person name="Yamashiro T."/>
            <person name="Shiraishi A."/>
            <person name="Nakayama K."/>
            <person name="Satake H."/>
        </authorList>
    </citation>
    <scope>NUCLEOTIDE SEQUENCE</scope>
</reference>
<feature type="compositionally biased region" description="Polar residues" evidence="1">
    <location>
        <begin position="224"/>
        <end position="257"/>
    </location>
</feature>
<organism evidence="2 3">
    <name type="scientific">Tanacetum coccineum</name>
    <dbReference type="NCBI Taxonomy" id="301880"/>
    <lineage>
        <taxon>Eukaryota</taxon>
        <taxon>Viridiplantae</taxon>
        <taxon>Streptophyta</taxon>
        <taxon>Embryophyta</taxon>
        <taxon>Tracheophyta</taxon>
        <taxon>Spermatophyta</taxon>
        <taxon>Magnoliopsida</taxon>
        <taxon>eudicotyledons</taxon>
        <taxon>Gunneridae</taxon>
        <taxon>Pentapetalae</taxon>
        <taxon>asterids</taxon>
        <taxon>campanulids</taxon>
        <taxon>Asterales</taxon>
        <taxon>Asteraceae</taxon>
        <taxon>Asteroideae</taxon>
        <taxon>Anthemideae</taxon>
        <taxon>Anthemidinae</taxon>
        <taxon>Tanacetum</taxon>
    </lineage>
</organism>
<proteinExistence type="predicted"/>
<name>A0ABQ5EJA4_9ASTR</name>
<dbReference type="EMBL" id="BQNB010016366">
    <property type="protein sequence ID" value="GJT50969.1"/>
    <property type="molecule type" value="Genomic_DNA"/>
</dbReference>
<evidence type="ECO:0000256" key="1">
    <source>
        <dbReference type="SAM" id="MobiDB-lite"/>
    </source>
</evidence>
<comment type="caution">
    <text evidence="2">The sequence shown here is derived from an EMBL/GenBank/DDBJ whole genome shotgun (WGS) entry which is preliminary data.</text>
</comment>
<evidence type="ECO:0000313" key="2">
    <source>
        <dbReference type="EMBL" id="GJT50969.1"/>
    </source>
</evidence>
<evidence type="ECO:0000313" key="3">
    <source>
        <dbReference type="Proteomes" id="UP001151760"/>
    </source>
</evidence>
<sequence>MARSALFFTPAFLSSSSSTCLSMQKVFLDSGERGGNHKKKVGSNVGAALSTLDATDGRHNDVKAATDNMASIGTTNTSNTSSGPVLNAMQHGVESIATKANFPSTYATKLSHTSSTKANHWKLEANVPNDADYNVWLPLAPVHELSSIEGVDSVLRDGTWMIREIPIFLNKWSPSDKGKSQTSGADDEGFIEVKKKKSGGNNGGNIDLKMVLVKPKTHYRPKVKQSTQGTSNFPKTTPLAGTNKDSTSGYNKESPSNKGNGFFSLSNSFEALNDEGPIIEEVTTSNKATILGKLVLVDDDRKPIDKVDYAGNTGSEDKVEPIDNETTSFLGIKTNGVGYGIRSLFKQWRDAVVDDDYDPYDDDMYEGHEILKNIQTICDNFDIKVRGRKKK</sequence>
<keyword evidence="3" id="KW-1185">Reference proteome</keyword>
<protein>
    <submittedName>
        <fullName evidence="2">Uncharacterized protein</fullName>
    </submittedName>
</protein>
<dbReference type="Proteomes" id="UP001151760">
    <property type="component" value="Unassembled WGS sequence"/>
</dbReference>
<reference evidence="2" key="2">
    <citation type="submission" date="2022-01" db="EMBL/GenBank/DDBJ databases">
        <authorList>
            <person name="Yamashiro T."/>
            <person name="Shiraishi A."/>
            <person name="Satake H."/>
            <person name="Nakayama K."/>
        </authorList>
    </citation>
    <scope>NUCLEOTIDE SEQUENCE</scope>
</reference>
<feature type="region of interest" description="Disordered" evidence="1">
    <location>
        <begin position="218"/>
        <end position="257"/>
    </location>
</feature>